<proteinExistence type="predicted"/>
<dbReference type="FunCoup" id="A0A1Q3DG24">
    <property type="interactions" value="1671"/>
</dbReference>
<keyword evidence="1" id="KW-0175">Coiled coil</keyword>
<dbReference type="EMBL" id="BDDD01007396">
    <property type="protein sequence ID" value="GAV91401.1"/>
    <property type="molecule type" value="Genomic_DNA"/>
</dbReference>
<organism evidence="3 4">
    <name type="scientific">Cephalotus follicularis</name>
    <name type="common">Albany pitcher plant</name>
    <dbReference type="NCBI Taxonomy" id="3775"/>
    <lineage>
        <taxon>Eukaryota</taxon>
        <taxon>Viridiplantae</taxon>
        <taxon>Streptophyta</taxon>
        <taxon>Embryophyta</taxon>
        <taxon>Tracheophyta</taxon>
        <taxon>Spermatophyta</taxon>
        <taxon>Magnoliopsida</taxon>
        <taxon>eudicotyledons</taxon>
        <taxon>Gunneridae</taxon>
        <taxon>Pentapetalae</taxon>
        <taxon>rosids</taxon>
        <taxon>fabids</taxon>
        <taxon>Oxalidales</taxon>
        <taxon>Cephalotaceae</taxon>
        <taxon>Cephalotus</taxon>
    </lineage>
</organism>
<reference evidence="4" key="1">
    <citation type="submission" date="2016-04" db="EMBL/GenBank/DDBJ databases">
        <title>Cephalotus genome sequencing.</title>
        <authorList>
            <person name="Fukushima K."/>
            <person name="Hasebe M."/>
            <person name="Fang X."/>
        </authorList>
    </citation>
    <scope>NUCLEOTIDE SEQUENCE [LARGE SCALE GENOMIC DNA]</scope>
    <source>
        <strain evidence="4">cv. St1</strain>
    </source>
</reference>
<dbReference type="STRING" id="3775.A0A1Q3DG24"/>
<evidence type="ECO:0000256" key="1">
    <source>
        <dbReference type="SAM" id="Coils"/>
    </source>
</evidence>
<evidence type="ECO:0000313" key="3">
    <source>
        <dbReference type="EMBL" id="GAV91401.1"/>
    </source>
</evidence>
<comment type="caution">
    <text evidence="3">The sequence shown here is derived from an EMBL/GenBank/DDBJ whole genome shotgun (WGS) entry which is preliminary data.</text>
</comment>
<evidence type="ECO:0000313" key="4">
    <source>
        <dbReference type="Proteomes" id="UP000187406"/>
    </source>
</evidence>
<name>A0A1Q3DG24_CEPFO</name>
<dbReference type="PANTHER" id="PTHR34210:SF1">
    <property type="entry name" value="OS03G0274700 PROTEIN"/>
    <property type="match status" value="1"/>
</dbReference>
<dbReference type="PANTHER" id="PTHR34210">
    <property type="entry name" value="OS01G0252900 PROTEIN"/>
    <property type="match status" value="1"/>
</dbReference>
<dbReference type="AlphaFoldDB" id="A0A1Q3DG24"/>
<feature type="compositionally biased region" description="Basic and acidic residues" evidence="2">
    <location>
        <begin position="76"/>
        <end position="95"/>
    </location>
</feature>
<dbReference type="Proteomes" id="UP000187406">
    <property type="component" value="Unassembled WGS sequence"/>
</dbReference>
<feature type="compositionally biased region" description="Basic and acidic residues" evidence="2">
    <location>
        <begin position="1"/>
        <end position="11"/>
    </location>
</feature>
<feature type="region of interest" description="Disordered" evidence="2">
    <location>
        <begin position="1"/>
        <end position="55"/>
    </location>
</feature>
<keyword evidence="4" id="KW-1185">Reference proteome</keyword>
<feature type="compositionally biased region" description="Basic and acidic residues" evidence="2">
    <location>
        <begin position="38"/>
        <end position="47"/>
    </location>
</feature>
<evidence type="ECO:0000256" key="2">
    <source>
        <dbReference type="SAM" id="MobiDB-lite"/>
    </source>
</evidence>
<gene>
    <name evidence="3" type="ORF">CFOL_v3_34796</name>
</gene>
<dbReference type="OrthoDB" id="1899623at2759"/>
<protein>
    <submittedName>
        <fullName evidence="3">Uncharacterized protein</fullName>
    </submittedName>
</protein>
<feature type="coiled-coil region" evidence="1">
    <location>
        <begin position="132"/>
        <end position="159"/>
    </location>
</feature>
<accession>A0A1Q3DG24</accession>
<feature type="region of interest" description="Disordered" evidence="2">
    <location>
        <begin position="73"/>
        <end position="95"/>
    </location>
</feature>
<sequence>MQDMFDQRMDQNRSPFQGQLEAFTPERENLYPTSKAEGQWRWERDGPKVSNPMPSQMFIEGQCVDASKSFFQGQRPDFKPAVKKQNNDDPKSRPHEQNIQCLEGLQQKFLNDIVKLAKNQNDVEDAEIAGHREKINAINAQYQEQLASLRSRHASRRDEFLHKEEHERQHKYQQAMMDHYPKSGMVASDPHGYASVAAPVAGHFDSYREQARFIGAARDHGFEQRGPYPGGRVYDTGSHY</sequence>
<dbReference type="InParanoid" id="A0A1Q3DG24"/>